<dbReference type="PROSITE" id="PS51186">
    <property type="entry name" value="GNAT"/>
    <property type="match status" value="1"/>
</dbReference>
<dbReference type="AlphaFoldDB" id="A0A9P7YV75"/>
<feature type="region of interest" description="Disordered" evidence="1">
    <location>
        <begin position="89"/>
        <end position="119"/>
    </location>
</feature>
<name>A0A9P7YV75_9HELO</name>
<dbReference type="InterPro" id="IPR052523">
    <property type="entry name" value="Trichothecene_AcTrans"/>
</dbReference>
<sequence>MSIIILPLQHADVAACAKMSGAAFLGDRHTELKEHGKIPYDHAAKSVPRLHSYLDNHKVVAVKAVSEGTIVGHVEWVFRGLDADEIPYPDGCPERVPERDWEAGGEKGNGEGEEEKENDEGLKLLANITDGNMTDMMTNLMPSGTRCMFIVGLTVDPQHQRRGVGKALLKYGTNIADSLGLMVWVHSSQGALPAYASAGFKPFAKLEVVLDEFAAGPPPEGGLWGSYAWQWMWYHPNGTRPFRK</sequence>
<gene>
    <name evidence="3" type="ORF">BJ878DRAFT_301349</name>
</gene>
<keyword evidence="4" id="KW-1185">Reference proteome</keyword>
<dbReference type="Gene3D" id="3.40.630.30">
    <property type="match status" value="1"/>
</dbReference>
<protein>
    <submittedName>
        <fullName evidence="3">GNAT family acetyltransferase</fullName>
    </submittedName>
</protein>
<dbReference type="EMBL" id="MU254499">
    <property type="protein sequence ID" value="KAG9240296.1"/>
    <property type="molecule type" value="Genomic_DNA"/>
</dbReference>
<dbReference type="SUPFAM" id="SSF55729">
    <property type="entry name" value="Acyl-CoA N-acyltransferases (Nat)"/>
    <property type="match status" value="1"/>
</dbReference>
<dbReference type="Proteomes" id="UP000887226">
    <property type="component" value="Unassembled WGS sequence"/>
</dbReference>
<accession>A0A9P7YV75</accession>
<feature type="domain" description="N-acetyltransferase" evidence="2">
    <location>
        <begin position="60"/>
        <end position="215"/>
    </location>
</feature>
<dbReference type="OrthoDB" id="410198at2759"/>
<dbReference type="CDD" id="cd04301">
    <property type="entry name" value="NAT_SF"/>
    <property type="match status" value="1"/>
</dbReference>
<dbReference type="InterPro" id="IPR016181">
    <property type="entry name" value="Acyl_CoA_acyltransferase"/>
</dbReference>
<dbReference type="PANTHER" id="PTHR42791:SF2">
    <property type="entry name" value="N-ACETYLTRANSFERASE DOMAIN-CONTAINING PROTEIN"/>
    <property type="match status" value="1"/>
</dbReference>
<dbReference type="GO" id="GO:0016747">
    <property type="term" value="F:acyltransferase activity, transferring groups other than amino-acyl groups"/>
    <property type="evidence" value="ECO:0007669"/>
    <property type="project" value="InterPro"/>
</dbReference>
<dbReference type="Pfam" id="PF00583">
    <property type="entry name" value="Acetyltransf_1"/>
    <property type="match status" value="1"/>
</dbReference>
<organism evidence="3 4">
    <name type="scientific">Calycina marina</name>
    <dbReference type="NCBI Taxonomy" id="1763456"/>
    <lineage>
        <taxon>Eukaryota</taxon>
        <taxon>Fungi</taxon>
        <taxon>Dikarya</taxon>
        <taxon>Ascomycota</taxon>
        <taxon>Pezizomycotina</taxon>
        <taxon>Leotiomycetes</taxon>
        <taxon>Helotiales</taxon>
        <taxon>Pezizellaceae</taxon>
        <taxon>Calycina</taxon>
    </lineage>
</organism>
<reference evidence="3" key="1">
    <citation type="journal article" date="2021" name="IMA Fungus">
        <title>Genomic characterization of three marine fungi, including Emericellopsis atlantica sp. nov. with signatures of a generalist lifestyle and marine biomass degradation.</title>
        <authorList>
            <person name="Hagestad O.C."/>
            <person name="Hou L."/>
            <person name="Andersen J.H."/>
            <person name="Hansen E.H."/>
            <person name="Altermark B."/>
            <person name="Li C."/>
            <person name="Kuhnert E."/>
            <person name="Cox R.J."/>
            <person name="Crous P.W."/>
            <person name="Spatafora J.W."/>
            <person name="Lail K."/>
            <person name="Amirebrahimi M."/>
            <person name="Lipzen A."/>
            <person name="Pangilinan J."/>
            <person name="Andreopoulos W."/>
            <person name="Hayes R.D."/>
            <person name="Ng V."/>
            <person name="Grigoriev I.V."/>
            <person name="Jackson S.A."/>
            <person name="Sutton T.D.S."/>
            <person name="Dobson A.D.W."/>
            <person name="Rama T."/>
        </authorList>
    </citation>
    <scope>NUCLEOTIDE SEQUENCE</scope>
    <source>
        <strain evidence="3">TRa3180A</strain>
    </source>
</reference>
<comment type="caution">
    <text evidence="3">The sequence shown here is derived from an EMBL/GenBank/DDBJ whole genome shotgun (WGS) entry which is preliminary data.</text>
</comment>
<dbReference type="PANTHER" id="PTHR42791">
    <property type="entry name" value="GNAT FAMILY ACETYLTRANSFERASE"/>
    <property type="match status" value="1"/>
</dbReference>
<proteinExistence type="predicted"/>
<feature type="compositionally biased region" description="Basic and acidic residues" evidence="1">
    <location>
        <begin position="92"/>
        <end position="110"/>
    </location>
</feature>
<evidence type="ECO:0000313" key="4">
    <source>
        <dbReference type="Proteomes" id="UP000887226"/>
    </source>
</evidence>
<evidence type="ECO:0000259" key="2">
    <source>
        <dbReference type="PROSITE" id="PS51186"/>
    </source>
</evidence>
<dbReference type="InterPro" id="IPR000182">
    <property type="entry name" value="GNAT_dom"/>
</dbReference>
<evidence type="ECO:0000256" key="1">
    <source>
        <dbReference type="SAM" id="MobiDB-lite"/>
    </source>
</evidence>
<evidence type="ECO:0000313" key="3">
    <source>
        <dbReference type="EMBL" id="KAG9240296.1"/>
    </source>
</evidence>